<accession>A0ABW7T4W2</accession>
<protein>
    <submittedName>
        <fullName evidence="2">Uncharacterized protein</fullName>
    </submittedName>
</protein>
<name>A0ABW7T4W2_9ACTN</name>
<feature type="signal peptide" evidence="1">
    <location>
        <begin position="1"/>
        <end position="19"/>
    </location>
</feature>
<evidence type="ECO:0000313" key="3">
    <source>
        <dbReference type="Proteomes" id="UP001611162"/>
    </source>
</evidence>
<sequence length="462" mass="48904">MAAVSASVPLIVTAPSAAAVTAHQSTPDARLLEIQQKQRVLDKVADDITEGLSEYDRAKLDGFTEVVVDPEHNHLRLYWKGTPPQRVRQVLAHLPSGVSAEVLPARYSKAELHQARAKLLEGGKPISLRPSSAAEPIRITSIAGANDGSGLEVTYDEDRGVGQRDLVDPLVRSERRNRSTDVKAVTDRLTGINTTAIYKPLSEGPADGNTASAQPAFGPAAHSGTRKRDAAPWTGGAALKNPTGGICSSGFAVKDRFGKFMLSAAKHCDGKEGYWRTWEGGDDVGVSDRLQSNSLVDTVGIALHDNARGALYDGEANRTDGYAKPVVGLGHNFVGDYVCTDGANGGVHCNVVLDKVDIGVTGADGGYRPITDRGYATDWPSHGVAAVNGDSGGPVFVGANDWTADEARGTITALDKTVTCPSELNESTVLDGHQRKPWCLGGVYYVPISQTLAVMKWTLVTG</sequence>
<dbReference type="Gene3D" id="2.40.10.10">
    <property type="entry name" value="Trypsin-like serine proteases"/>
    <property type="match status" value="2"/>
</dbReference>
<gene>
    <name evidence="2" type="ORF">ACH4TF_18965</name>
</gene>
<dbReference type="InterPro" id="IPR043504">
    <property type="entry name" value="Peptidase_S1_PA_chymotrypsin"/>
</dbReference>
<reference evidence="2 3" key="1">
    <citation type="submission" date="2024-10" db="EMBL/GenBank/DDBJ databases">
        <title>The Natural Products Discovery Center: Release of the First 8490 Sequenced Strains for Exploring Actinobacteria Biosynthetic Diversity.</title>
        <authorList>
            <person name="Kalkreuter E."/>
            <person name="Kautsar S.A."/>
            <person name="Yang D."/>
            <person name="Bader C.D."/>
            <person name="Teijaro C.N."/>
            <person name="Fluegel L."/>
            <person name="Davis C.M."/>
            <person name="Simpson J.R."/>
            <person name="Lauterbach L."/>
            <person name="Steele A.D."/>
            <person name="Gui C."/>
            <person name="Meng S."/>
            <person name="Li G."/>
            <person name="Viehrig K."/>
            <person name="Ye F."/>
            <person name="Su P."/>
            <person name="Kiefer A.F."/>
            <person name="Nichols A."/>
            <person name="Cepeda A.J."/>
            <person name="Yan W."/>
            <person name="Fan B."/>
            <person name="Jiang Y."/>
            <person name="Adhikari A."/>
            <person name="Zheng C.-J."/>
            <person name="Schuster L."/>
            <person name="Cowan T.M."/>
            <person name="Smanski M.J."/>
            <person name="Chevrette M.G."/>
            <person name="De Carvalho L.P.S."/>
            <person name="Shen B."/>
        </authorList>
    </citation>
    <scope>NUCLEOTIDE SEQUENCE [LARGE SCALE GENOMIC DNA]</scope>
    <source>
        <strain evidence="2 3">NPDC020979</strain>
    </source>
</reference>
<dbReference type="InterPro" id="IPR033116">
    <property type="entry name" value="TRYPSIN_SER"/>
</dbReference>
<evidence type="ECO:0000256" key="1">
    <source>
        <dbReference type="SAM" id="SignalP"/>
    </source>
</evidence>
<feature type="chain" id="PRO_5046283835" evidence="1">
    <location>
        <begin position="20"/>
        <end position="462"/>
    </location>
</feature>
<dbReference type="InterPro" id="IPR009003">
    <property type="entry name" value="Peptidase_S1_PA"/>
</dbReference>
<dbReference type="RefSeq" id="WP_397613412.1">
    <property type="nucleotide sequence ID" value="NZ_JBIRRB010000006.1"/>
</dbReference>
<organism evidence="2 3">
    <name type="scientific">Streptomyces abikoensis</name>
    <dbReference type="NCBI Taxonomy" id="97398"/>
    <lineage>
        <taxon>Bacteria</taxon>
        <taxon>Bacillati</taxon>
        <taxon>Actinomycetota</taxon>
        <taxon>Actinomycetes</taxon>
        <taxon>Kitasatosporales</taxon>
        <taxon>Streptomycetaceae</taxon>
        <taxon>Streptomyces</taxon>
    </lineage>
</organism>
<dbReference type="SUPFAM" id="SSF50494">
    <property type="entry name" value="Trypsin-like serine proteases"/>
    <property type="match status" value="1"/>
</dbReference>
<keyword evidence="1" id="KW-0732">Signal</keyword>
<evidence type="ECO:0000313" key="2">
    <source>
        <dbReference type="EMBL" id="MFI0912528.1"/>
    </source>
</evidence>
<comment type="caution">
    <text evidence="2">The sequence shown here is derived from an EMBL/GenBank/DDBJ whole genome shotgun (WGS) entry which is preliminary data.</text>
</comment>
<dbReference type="Proteomes" id="UP001611162">
    <property type="component" value="Unassembled WGS sequence"/>
</dbReference>
<dbReference type="EMBL" id="JBIRRB010000006">
    <property type="protein sequence ID" value="MFI0912528.1"/>
    <property type="molecule type" value="Genomic_DNA"/>
</dbReference>
<keyword evidence="3" id="KW-1185">Reference proteome</keyword>
<proteinExistence type="predicted"/>
<dbReference type="PROSITE" id="PS00135">
    <property type="entry name" value="TRYPSIN_SER"/>
    <property type="match status" value="1"/>
</dbReference>